<name>A0A1M5MYL4_9GAMM</name>
<organism evidence="2 3">
    <name type="scientific">Hydrocarboniphaga daqingensis</name>
    <dbReference type="NCBI Taxonomy" id="490188"/>
    <lineage>
        <taxon>Bacteria</taxon>
        <taxon>Pseudomonadati</taxon>
        <taxon>Pseudomonadota</taxon>
        <taxon>Gammaproteobacteria</taxon>
        <taxon>Nevskiales</taxon>
        <taxon>Nevskiaceae</taxon>
        <taxon>Hydrocarboniphaga</taxon>
    </lineage>
</organism>
<dbReference type="InterPro" id="IPR021869">
    <property type="entry name" value="RNase_Zc3h12_NYN"/>
</dbReference>
<proteinExistence type="predicted"/>
<dbReference type="RefSeq" id="WP_072896200.1">
    <property type="nucleotide sequence ID" value="NZ_FQWZ01000003.1"/>
</dbReference>
<dbReference type="EMBL" id="FQWZ01000003">
    <property type="protein sequence ID" value="SHG82398.1"/>
    <property type="molecule type" value="Genomic_DNA"/>
</dbReference>
<gene>
    <name evidence="2" type="ORF">SAMN04488068_1541</name>
</gene>
<reference evidence="2 3" key="1">
    <citation type="submission" date="2016-11" db="EMBL/GenBank/DDBJ databases">
        <authorList>
            <person name="Jaros S."/>
            <person name="Januszkiewicz K."/>
            <person name="Wedrychowicz H."/>
        </authorList>
    </citation>
    <scope>NUCLEOTIDE SEQUENCE [LARGE SCALE GENOMIC DNA]</scope>
    <source>
        <strain evidence="2 3">CGMCC 1.7049</strain>
    </source>
</reference>
<accession>A0A1M5MYL4</accession>
<dbReference type="STRING" id="490188.SAMN04488068_1541"/>
<dbReference type="Pfam" id="PF11977">
    <property type="entry name" value="RNase_Zc3h12a"/>
    <property type="match status" value="1"/>
</dbReference>
<evidence type="ECO:0000313" key="3">
    <source>
        <dbReference type="Proteomes" id="UP000199758"/>
    </source>
</evidence>
<dbReference type="Gene3D" id="3.40.50.11980">
    <property type="match status" value="1"/>
</dbReference>
<feature type="domain" description="RNase NYN" evidence="1">
    <location>
        <begin position="94"/>
        <end position="149"/>
    </location>
</feature>
<dbReference type="AlphaFoldDB" id="A0A1M5MYL4"/>
<evidence type="ECO:0000259" key="1">
    <source>
        <dbReference type="Pfam" id="PF11977"/>
    </source>
</evidence>
<dbReference type="Proteomes" id="UP000199758">
    <property type="component" value="Unassembled WGS sequence"/>
</dbReference>
<evidence type="ECO:0000313" key="2">
    <source>
        <dbReference type="EMBL" id="SHG82398.1"/>
    </source>
</evidence>
<protein>
    <submittedName>
        <fullName evidence="2">Zc3h12a-like Ribonuclease NYN domain-containing protein</fullName>
    </submittedName>
</protein>
<sequence>MPQPPNDLDPDADAPRPGATAPAAAGLLIDAMNLAYWCGAPPSLRVPLSLLAYCVGAGIDARLYFDASAVHRLPVDERDLYGRLLHEHAGRAGAVPSGRSADGVMLRDARRSGACIISRDRYRDHRRRYRKLIDDPTRLLSGHVAADQIHVAALDLHAPLAETAAAAWQQLAHGATLADTAG</sequence>
<keyword evidence="3" id="KW-1185">Reference proteome</keyword>